<dbReference type="SUPFAM" id="SSF160240">
    <property type="entry name" value="Cation efflux protein cytoplasmic domain-like"/>
    <property type="match status" value="1"/>
</dbReference>
<feature type="transmembrane region" description="Helical" evidence="10">
    <location>
        <begin position="160"/>
        <end position="185"/>
    </location>
</feature>
<dbReference type="Pfam" id="PF01545">
    <property type="entry name" value="Cation_efflux"/>
    <property type="match status" value="1"/>
</dbReference>
<dbReference type="EMBL" id="BDOQ01000024">
    <property type="protein sequence ID" value="GBG15977.1"/>
    <property type="molecule type" value="Genomic_DNA"/>
</dbReference>
<name>A0A2R5FCP3_9PROT</name>
<dbReference type="InterPro" id="IPR050681">
    <property type="entry name" value="CDF/SLC30A"/>
</dbReference>
<dbReference type="GO" id="GO:0005886">
    <property type="term" value="C:plasma membrane"/>
    <property type="evidence" value="ECO:0007669"/>
    <property type="project" value="TreeGrafter"/>
</dbReference>
<evidence type="ECO:0000256" key="8">
    <source>
        <dbReference type="ARBA" id="ARBA00023136"/>
    </source>
</evidence>
<evidence type="ECO:0000259" key="12">
    <source>
        <dbReference type="Pfam" id="PF16916"/>
    </source>
</evidence>
<evidence type="ECO:0000259" key="11">
    <source>
        <dbReference type="Pfam" id="PF01545"/>
    </source>
</evidence>
<dbReference type="NCBIfam" id="TIGR01297">
    <property type="entry name" value="CDF"/>
    <property type="match status" value="1"/>
</dbReference>
<evidence type="ECO:0000313" key="13">
    <source>
        <dbReference type="EMBL" id="GBG15977.1"/>
    </source>
</evidence>
<feature type="domain" description="Cation efflux protein transmembrane" evidence="11">
    <location>
        <begin position="31"/>
        <end position="217"/>
    </location>
</feature>
<keyword evidence="7" id="KW-0406">Ion transport</keyword>
<dbReference type="Proteomes" id="UP000245081">
    <property type="component" value="Unassembled WGS sequence"/>
</dbReference>
<evidence type="ECO:0000256" key="7">
    <source>
        <dbReference type="ARBA" id="ARBA00023065"/>
    </source>
</evidence>
<evidence type="ECO:0000256" key="1">
    <source>
        <dbReference type="ARBA" id="ARBA00004141"/>
    </source>
</evidence>
<keyword evidence="5" id="KW-0862">Zinc</keyword>
<keyword evidence="14" id="KW-1185">Reference proteome</keyword>
<reference evidence="13 14" key="1">
    <citation type="journal article" date="2018" name="Environ. Microbiol.">
        <title>Isolation and genomic characterization of Novimethylophilus kurashikiensis gen. nov. sp. nov., a new lanthanide-dependent methylotrophic species of Methylophilaceae.</title>
        <authorList>
            <person name="Lv H."/>
            <person name="Sahin N."/>
            <person name="Tani A."/>
        </authorList>
    </citation>
    <scope>NUCLEOTIDE SEQUENCE [LARGE SCALE GENOMIC DNA]</scope>
    <source>
        <strain evidence="13 14">La2-4</strain>
    </source>
</reference>
<dbReference type="AlphaFoldDB" id="A0A2R5FCP3"/>
<feature type="transmembrane region" description="Helical" evidence="10">
    <location>
        <begin position="125"/>
        <end position="148"/>
    </location>
</feature>
<dbReference type="GO" id="GO:0005385">
    <property type="term" value="F:zinc ion transmembrane transporter activity"/>
    <property type="evidence" value="ECO:0007669"/>
    <property type="project" value="TreeGrafter"/>
</dbReference>
<protein>
    <submittedName>
        <fullName evidence="13">Cobalt-zinc-cadmium efflux system protein</fullName>
    </submittedName>
</protein>
<keyword evidence="6 10" id="KW-1133">Transmembrane helix</keyword>
<dbReference type="InterPro" id="IPR027469">
    <property type="entry name" value="Cation_efflux_TMD_sf"/>
</dbReference>
<feature type="domain" description="Cation efflux protein cytoplasmic" evidence="12">
    <location>
        <begin position="224"/>
        <end position="295"/>
    </location>
</feature>
<dbReference type="RefSeq" id="WP_109017124.1">
    <property type="nucleotide sequence ID" value="NZ_BDOQ01000024.1"/>
</dbReference>
<accession>A0A2R5FCP3</accession>
<dbReference type="InterPro" id="IPR058533">
    <property type="entry name" value="Cation_efflux_TM"/>
</dbReference>
<evidence type="ECO:0000256" key="4">
    <source>
        <dbReference type="ARBA" id="ARBA00022692"/>
    </source>
</evidence>
<gene>
    <name evidence="13" type="primary">czcD</name>
    <name evidence="13" type="ORF">NMK_3600</name>
</gene>
<evidence type="ECO:0000256" key="9">
    <source>
        <dbReference type="SAM" id="MobiDB-lite"/>
    </source>
</evidence>
<feature type="transmembrane region" description="Helical" evidence="10">
    <location>
        <begin position="191"/>
        <end position="209"/>
    </location>
</feature>
<proteinExistence type="inferred from homology"/>
<dbReference type="PANTHER" id="PTHR11562:SF17">
    <property type="entry name" value="RE54080P-RELATED"/>
    <property type="match status" value="1"/>
</dbReference>
<sequence length="309" mass="33644">MSDHHHSHAHSHPHEHHDHHHGGQLSLAWPIALTLGFAVVEAVGGWMTGSLALLGDAGHMLSDAAALGLAWLAARIALLPATKRHSYGLARIEVIVALANGLFMLAVVGGIVIEAVHRFSEPQPVAGKEVMVIAFIGLLVNMAAAWHLHKGEHSINSRAALLHVMGDMLGSIAAIVAGAVIYFTGWTPIDPILSLVISLLIVGSTFTLLREAVHVLMEGVPFNIDLHEVQQAMDNVEGVLTTHHVHIWMLSSGRIALSAHIVVHDLQGWMRVLPALRLMLEERYGINHVTLQPETEQWLKEHPEMKLDC</sequence>
<keyword evidence="4 10" id="KW-0812">Transmembrane</keyword>
<dbReference type="InterPro" id="IPR027470">
    <property type="entry name" value="Cation_efflux_CTD"/>
</dbReference>
<dbReference type="Pfam" id="PF16916">
    <property type="entry name" value="ZT_dimer"/>
    <property type="match status" value="1"/>
</dbReference>
<comment type="subcellular location">
    <subcellularLocation>
        <location evidence="1">Membrane</location>
        <topology evidence="1">Multi-pass membrane protein</topology>
    </subcellularLocation>
</comment>
<organism evidence="13 14">
    <name type="scientific">Novimethylophilus kurashikiensis</name>
    <dbReference type="NCBI Taxonomy" id="1825523"/>
    <lineage>
        <taxon>Bacteria</taxon>
        <taxon>Pseudomonadati</taxon>
        <taxon>Pseudomonadota</taxon>
        <taxon>Betaproteobacteria</taxon>
        <taxon>Nitrosomonadales</taxon>
        <taxon>Methylophilaceae</taxon>
        <taxon>Novimethylophilus</taxon>
    </lineage>
</organism>
<comment type="similarity">
    <text evidence="2">Belongs to the cation diffusion facilitator (CDF) transporter (TC 2.A.4) family. SLC30A subfamily.</text>
</comment>
<evidence type="ECO:0000256" key="10">
    <source>
        <dbReference type="SAM" id="Phobius"/>
    </source>
</evidence>
<keyword evidence="5" id="KW-0864">Zinc transport</keyword>
<dbReference type="OrthoDB" id="271709at2"/>
<feature type="transmembrane region" description="Helical" evidence="10">
    <location>
        <begin position="60"/>
        <end position="82"/>
    </location>
</feature>
<evidence type="ECO:0000256" key="3">
    <source>
        <dbReference type="ARBA" id="ARBA00022448"/>
    </source>
</evidence>
<dbReference type="SUPFAM" id="SSF161111">
    <property type="entry name" value="Cation efflux protein transmembrane domain-like"/>
    <property type="match status" value="1"/>
</dbReference>
<evidence type="ECO:0000256" key="6">
    <source>
        <dbReference type="ARBA" id="ARBA00022989"/>
    </source>
</evidence>
<evidence type="ECO:0000256" key="5">
    <source>
        <dbReference type="ARBA" id="ARBA00022906"/>
    </source>
</evidence>
<dbReference type="InterPro" id="IPR002524">
    <property type="entry name" value="Cation_efflux"/>
</dbReference>
<keyword evidence="8 10" id="KW-0472">Membrane</keyword>
<dbReference type="PANTHER" id="PTHR11562">
    <property type="entry name" value="CATION EFFLUX PROTEIN/ ZINC TRANSPORTER"/>
    <property type="match status" value="1"/>
</dbReference>
<feature type="transmembrane region" description="Helical" evidence="10">
    <location>
        <begin position="27"/>
        <end position="48"/>
    </location>
</feature>
<keyword evidence="3" id="KW-0813">Transport</keyword>
<dbReference type="InterPro" id="IPR036837">
    <property type="entry name" value="Cation_efflux_CTD_sf"/>
</dbReference>
<evidence type="ECO:0000313" key="14">
    <source>
        <dbReference type="Proteomes" id="UP000245081"/>
    </source>
</evidence>
<feature type="transmembrane region" description="Helical" evidence="10">
    <location>
        <begin position="94"/>
        <end position="113"/>
    </location>
</feature>
<comment type="caution">
    <text evidence="13">The sequence shown here is derived from an EMBL/GenBank/DDBJ whole genome shotgun (WGS) entry which is preliminary data.</text>
</comment>
<dbReference type="Gene3D" id="1.20.1510.10">
    <property type="entry name" value="Cation efflux protein transmembrane domain"/>
    <property type="match status" value="1"/>
</dbReference>
<feature type="region of interest" description="Disordered" evidence="9">
    <location>
        <begin position="1"/>
        <end position="22"/>
    </location>
</feature>
<evidence type="ECO:0000256" key="2">
    <source>
        <dbReference type="ARBA" id="ARBA00008873"/>
    </source>
</evidence>